<proteinExistence type="predicted"/>
<dbReference type="InterPro" id="IPR055634">
    <property type="entry name" value="DUF7210"/>
</dbReference>
<name>A0A2S0MD04_9BURK</name>
<evidence type="ECO:0000313" key="2">
    <source>
        <dbReference type="EMBL" id="AVO33696.1"/>
    </source>
</evidence>
<accession>A0A2S0MD04</accession>
<protein>
    <recommendedName>
        <fullName evidence="1">DUF7210 domain-containing protein</fullName>
    </recommendedName>
</protein>
<dbReference type="Proteomes" id="UP000239709">
    <property type="component" value="Chromosome"/>
</dbReference>
<evidence type="ECO:0000313" key="3">
    <source>
        <dbReference type="Proteomes" id="UP000239709"/>
    </source>
</evidence>
<dbReference type="Pfam" id="PF23843">
    <property type="entry name" value="DUF7210"/>
    <property type="match status" value="1"/>
</dbReference>
<dbReference type="KEGG" id="otk:C6570_05050"/>
<evidence type="ECO:0000259" key="1">
    <source>
        <dbReference type="Pfam" id="PF23843"/>
    </source>
</evidence>
<dbReference type="EMBL" id="CP027666">
    <property type="protein sequence ID" value="AVO33696.1"/>
    <property type="molecule type" value="Genomic_DNA"/>
</dbReference>
<sequence>MTEPKKAEVTLATKHVHGAREYERGDVLTLREDQAAWLIAKQIAVKKGEALPALPSEIKTVQDMREVEAAVAADQRAKATAKAAKA</sequence>
<reference evidence="2 3" key="1">
    <citation type="submission" date="2018-03" db="EMBL/GenBank/DDBJ databases">
        <title>Genome sequencing of Ottowia sp.</title>
        <authorList>
            <person name="Kim S.-J."/>
            <person name="Heo J."/>
            <person name="Kwon S.-W."/>
        </authorList>
    </citation>
    <scope>NUCLEOTIDE SEQUENCE [LARGE SCALE GENOMIC DNA]</scope>
    <source>
        <strain evidence="2 3">KADR8-3</strain>
    </source>
</reference>
<dbReference type="RefSeq" id="WP_106702253.1">
    <property type="nucleotide sequence ID" value="NZ_CP027666.1"/>
</dbReference>
<dbReference type="AlphaFoldDB" id="A0A2S0MD04"/>
<keyword evidence="3" id="KW-1185">Reference proteome</keyword>
<feature type="domain" description="DUF7210" evidence="1">
    <location>
        <begin position="8"/>
        <end position="44"/>
    </location>
</feature>
<organism evidence="2 3">
    <name type="scientific">Ottowia oryzae</name>
    <dbReference type="NCBI Taxonomy" id="2109914"/>
    <lineage>
        <taxon>Bacteria</taxon>
        <taxon>Pseudomonadati</taxon>
        <taxon>Pseudomonadota</taxon>
        <taxon>Betaproteobacteria</taxon>
        <taxon>Burkholderiales</taxon>
        <taxon>Comamonadaceae</taxon>
        <taxon>Ottowia</taxon>
    </lineage>
</organism>
<gene>
    <name evidence="2" type="ORF">C6570_05050</name>
</gene>